<sequence>MARLVSATEKNADKLLVYLARKIGEHKPKNVVYFIVDILCTYYPRHIPELSKIWLMDKGLDEQKQHVRNFFKKHNSTSAIAQDFINAGFDSLDSLTYLTPDVLDEIQAYNNTTWLTGHKVRVYQIFKDINKLAKAYKDELKAARLAWQYADSTIYSHGDGLYCNPTAYGPVRVKVNGAMQQQAPVEYYSNVRPTAVIGDAVYHTSTVAKPATASLENSHGILVKESPTIRTTAAMSQIANISAQFTANRVMDKLISEQDGSTVDIQSSFCCRRPALK</sequence>
<dbReference type="VEuPathDB" id="PiroplasmaDB:BBOV_IV007510"/>
<gene>
    <name evidence="1" type="primary">BBOV_IV007510</name>
</gene>
<dbReference type="AlphaFoldDB" id="S6BLN8"/>
<protein>
    <submittedName>
        <fullName evidence="1">Uncharacterized protein</fullName>
    </submittedName>
</protein>
<dbReference type="EMBL" id="AK441138">
    <property type="protein sequence ID" value="BAN64932.1"/>
    <property type="molecule type" value="mRNA"/>
</dbReference>
<accession>S6BLN8</accession>
<name>S6BLN8_BABBO</name>
<proteinExistence type="evidence at transcript level"/>
<reference evidence="1" key="1">
    <citation type="journal article" date="2014" name="BMC Genomics">
        <title>The Babesia bovis gene and promoter model: an update from full-length EST analysis.</title>
        <authorList>
            <person name="Yamagishi J."/>
            <person name="Wakaguri H."/>
            <person name="Yokoyama N."/>
            <person name="Yamashita R."/>
            <person name="Suzuki Y."/>
            <person name="Xuan X."/>
            <person name="Igarashi I."/>
        </authorList>
    </citation>
    <scope>NUCLEOTIDE SEQUENCE</scope>
    <source>
        <strain evidence="1">Texas</strain>
    </source>
</reference>
<evidence type="ECO:0000313" key="1">
    <source>
        <dbReference type="EMBL" id="BAN64932.1"/>
    </source>
</evidence>
<organism evidence="1">
    <name type="scientific">Babesia bovis</name>
    <dbReference type="NCBI Taxonomy" id="5865"/>
    <lineage>
        <taxon>Eukaryota</taxon>
        <taxon>Sar</taxon>
        <taxon>Alveolata</taxon>
        <taxon>Apicomplexa</taxon>
        <taxon>Aconoidasida</taxon>
        <taxon>Piroplasmida</taxon>
        <taxon>Babesiidae</taxon>
        <taxon>Babesia</taxon>
    </lineage>
</organism>